<protein>
    <submittedName>
        <fullName evidence="1">Uncharacterized protein</fullName>
    </submittedName>
</protein>
<dbReference type="PANTHER" id="PTHR47486:SF1">
    <property type="entry name" value="SIALYLTRANSFERASE-LIKE PROTEIN 1"/>
    <property type="match status" value="1"/>
</dbReference>
<dbReference type="AlphaFoldDB" id="A0A371HNT2"/>
<evidence type="ECO:0000313" key="1">
    <source>
        <dbReference type="EMBL" id="RDY04458.1"/>
    </source>
</evidence>
<dbReference type="GO" id="GO:0009846">
    <property type="term" value="P:pollen germination"/>
    <property type="evidence" value="ECO:0007669"/>
    <property type="project" value="InterPro"/>
</dbReference>
<organism evidence="1 2">
    <name type="scientific">Mucuna pruriens</name>
    <name type="common">Velvet bean</name>
    <name type="synonym">Dolichos pruriens</name>
    <dbReference type="NCBI Taxonomy" id="157652"/>
    <lineage>
        <taxon>Eukaryota</taxon>
        <taxon>Viridiplantae</taxon>
        <taxon>Streptophyta</taxon>
        <taxon>Embryophyta</taxon>
        <taxon>Tracheophyta</taxon>
        <taxon>Spermatophyta</taxon>
        <taxon>Magnoliopsida</taxon>
        <taxon>eudicotyledons</taxon>
        <taxon>Gunneridae</taxon>
        <taxon>Pentapetalae</taxon>
        <taxon>rosids</taxon>
        <taxon>fabids</taxon>
        <taxon>Fabales</taxon>
        <taxon>Fabaceae</taxon>
        <taxon>Papilionoideae</taxon>
        <taxon>50 kb inversion clade</taxon>
        <taxon>NPAAA clade</taxon>
        <taxon>indigoferoid/millettioid clade</taxon>
        <taxon>Phaseoleae</taxon>
        <taxon>Mucuna</taxon>
    </lineage>
</organism>
<name>A0A371HNT2_MUCPR</name>
<dbReference type="EMBL" id="QJKJ01002077">
    <property type="protein sequence ID" value="RDY04458.1"/>
    <property type="molecule type" value="Genomic_DNA"/>
</dbReference>
<dbReference type="GO" id="GO:0008373">
    <property type="term" value="F:sialyltransferase activity"/>
    <property type="evidence" value="ECO:0007669"/>
    <property type="project" value="InterPro"/>
</dbReference>
<gene>
    <name evidence="1" type="ORF">CR513_11823</name>
</gene>
<dbReference type="STRING" id="157652.A0A371HNT2"/>
<evidence type="ECO:0000313" key="2">
    <source>
        <dbReference type="Proteomes" id="UP000257109"/>
    </source>
</evidence>
<sequence>MGLGLTTYIIQHCKLILKYLEGTISEHNHRLIREHLDARLGGWVDYAPLRIAQLGIKRDLLKTKFKEEIDSHDAKVDHIIWRPQIITLRASKDLKKFPMEELLGHFKSECPNLEKEEKKEKKKPSIKKKKILMATWEDLNLSSLEDENEEANLCLMTNTTSEYEDDEEVNFNNVE</sequence>
<feature type="non-terminal residue" evidence="1">
    <location>
        <position position="1"/>
    </location>
</feature>
<reference evidence="1" key="1">
    <citation type="submission" date="2018-05" db="EMBL/GenBank/DDBJ databases">
        <title>Draft genome of Mucuna pruriens seed.</title>
        <authorList>
            <person name="Nnadi N.E."/>
            <person name="Vos R."/>
            <person name="Hasami M.H."/>
            <person name="Devisetty U.K."/>
            <person name="Aguiy J.C."/>
        </authorList>
    </citation>
    <scope>NUCLEOTIDE SEQUENCE [LARGE SCALE GENOMIC DNA]</scope>
    <source>
        <strain evidence="1">JCA_2017</strain>
    </source>
</reference>
<dbReference type="PANTHER" id="PTHR47486">
    <property type="entry name" value="SIALYLTRANSFERASE-LIKE PROTEIN 1"/>
    <property type="match status" value="1"/>
</dbReference>
<proteinExistence type="predicted"/>
<keyword evidence="2" id="KW-1185">Reference proteome</keyword>
<accession>A0A371HNT2</accession>
<comment type="caution">
    <text evidence="1">The sequence shown here is derived from an EMBL/GenBank/DDBJ whole genome shotgun (WGS) entry which is preliminary data.</text>
</comment>
<dbReference type="Proteomes" id="UP000257109">
    <property type="component" value="Unassembled WGS sequence"/>
</dbReference>
<dbReference type="GO" id="GO:0009860">
    <property type="term" value="P:pollen tube growth"/>
    <property type="evidence" value="ECO:0007669"/>
    <property type="project" value="InterPro"/>
</dbReference>
<dbReference type="InterPro" id="IPR044782">
    <property type="entry name" value="SIA1/STLP5"/>
</dbReference>